<feature type="region of interest" description="Disordered" evidence="1">
    <location>
        <begin position="1"/>
        <end position="91"/>
    </location>
</feature>
<dbReference type="AlphaFoldDB" id="A0A2I0XEW1"/>
<evidence type="ECO:0000313" key="3">
    <source>
        <dbReference type="Proteomes" id="UP000233837"/>
    </source>
</evidence>
<reference evidence="2 3" key="2">
    <citation type="journal article" date="2017" name="Nature">
        <title>The Apostasia genome and the evolution of orchids.</title>
        <authorList>
            <person name="Zhang G.Q."/>
            <person name="Liu K.W."/>
            <person name="Li Z."/>
            <person name="Lohaus R."/>
            <person name="Hsiao Y.Y."/>
            <person name="Niu S.C."/>
            <person name="Wang J.Y."/>
            <person name="Lin Y.C."/>
            <person name="Xu Q."/>
            <person name="Chen L.J."/>
            <person name="Yoshida K."/>
            <person name="Fujiwara S."/>
            <person name="Wang Z.W."/>
            <person name="Zhang Y.Q."/>
            <person name="Mitsuda N."/>
            <person name="Wang M."/>
            <person name="Liu G.H."/>
            <person name="Pecoraro L."/>
            <person name="Huang H.X."/>
            <person name="Xiao X.J."/>
            <person name="Lin M."/>
            <person name="Wu X.Y."/>
            <person name="Wu W.L."/>
            <person name="Chen Y.Y."/>
            <person name="Chang S.B."/>
            <person name="Sakamoto S."/>
            <person name="Ohme-Takagi M."/>
            <person name="Yagi M."/>
            <person name="Zeng S.J."/>
            <person name="Shen C.Y."/>
            <person name="Yeh C.M."/>
            <person name="Luo Y.B."/>
            <person name="Tsai W.C."/>
            <person name="Van de Peer Y."/>
            <person name="Liu Z.J."/>
        </authorList>
    </citation>
    <scope>NUCLEOTIDE SEQUENCE [LARGE SCALE GENOMIC DNA]</scope>
    <source>
        <tissue evidence="2">The whole plant</tissue>
    </source>
</reference>
<feature type="compositionally biased region" description="Polar residues" evidence="1">
    <location>
        <begin position="16"/>
        <end position="43"/>
    </location>
</feature>
<organism evidence="2 3">
    <name type="scientific">Dendrobium catenatum</name>
    <dbReference type="NCBI Taxonomy" id="906689"/>
    <lineage>
        <taxon>Eukaryota</taxon>
        <taxon>Viridiplantae</taxon>
        <taxon>Streptophyta</taxon>
        <taxon>Embryophyta</taxon>
        <taxon>Tracheophyta</taxon>
        <taxon>Spermatophyta</taxon>
        <taxon>Magnoliopsida</taxon>
        <taxon>Liliopsida</taxon>
        <taxon>Asparagales</taxon>
        <taxon>Orchidaceae</taxon>
        <taxon>Epidendroideae</taxon>
        <taxon>Malaxideae</taxon>
        <taxon>Dendrobiinae</taxon>
        <taxon>Dendrobium</taxon>
    </lineage>
</organism>
<sequence length="91" mass="10175">MKSQKTPNERPKDNKTANIISTQKTGKQATENPTNSHGKPSQQGTRRANTGNRTTLHGKTVRRRKPRGNDHGNNNSQQKPKTTSSPWDKTE</sequence>
<dbReference type="Proteomes" id="UP000233837">
    <property type="component" value="Unassembled WGS sequence"/>
</dbReference>
<reference evidence="2 3" key="1">
    <citation type="journal article" date="2016" name="Sci. Rep.">
        <title>The Dendrobium catenatum Lindl. genome sequence provides insights into polysaccharide synthase, floral development and adaptive evolution.</title>
        <authorList>
            <person name="Zhang G.Q."/>
            <person name="Xu Q."/>
            <person name="Bian C."/>
            <person name="Tsai W.C."/>
            <person name="Yeh C.M."/>
            <person name="Liu K.W."/>
            <person name="Yoshida K."/>
            <person name="Zhang L.S."/>
            <person name="Chang S.B."/>
            <person name="Chen F."/>
            <person name="Shi Y."/>
            <person name="Su Y.Y."/>
            <person name="Zhang Y.Q."/>
            <person name="Chen L.J."/>
            <person name="Yin Y."/>
            <person name="Lin M."/>
            <person name="Huang H."/>
            <person name="Deng H."/>
            <person name="Wang Z.W."/>
            <person name="Zhu S.L."/>
            <person name="Zhao X."/>
            <person name="Deng C."/>
            <person name="Niu S.C."/>
            <person name="Huang J."/>
            <person name="Wang M."/>
            <person name="Liu G.H."/>
            <person name="Yang H.J."/>
            <person name="Xiao X.J."/>
            <person name="Hsiao Y.Y."/>
            <person name="Wu W.L."/>
            <person name="Chen Y.Y."/>
            <person name="Mitsuda N."/>
            <person name="Ohme-Takagi M."/>
            <person name="Luo Y.B."/>
            <person name="Van de Peer Y."/>
            <person name="Liu Z.J."/>
        </authorList>
    </citation>
    <scope>NUCLEOTIDE SEQUENCE [LARGE SCALE GENOMIC DNA]</scope>
    <source>
        <tissue evidence="2">The whole plant</tissue>
    </source>
</reference>
<accession>A0A2I0XEW1</accession>
<dbReference type="EMBL" id="KZ501945">
    <property type="protein sequence ID" value="PKU86457.1"/>
    <property type="molecule type" value="Genomic_DNA"/>
</dbReference>
<keyword evidence="3" id="KW-1185">Reference proteome</keyword>
<name>A0A2I0XEW1_9ASPA</name>
<proteinExistence type="predicted"/>
<feature type="compositionally biased region" description="Polar residues" evidence="1">
    <location>
        <begin position="71"/>
        <end position="91"/>
    </location>
</feature>
<evidence type="ECO:0000256" key="1">
    <source>
        <dbReference type="SAM" id="MobiDB-lite"/>
    </source>
</evidence>
<feature type="compositionally biased region" description="Low complexity" evidence="1">
    <location>
        <begin position="44"/>
        <end position="55"/>
    </location>
</feature>
<evidence type="ECO:0000313" key="2">
    <source>
        <dbReference type="EMBL" id="PKU86457.1"/>
    </source>
</evidence>
<gene>
    <name evidence="2" type="ORF">MA16_Dca017018</name>
</gene>
<protein>
    <submittedName>
        <fullName evidence="2">Uncharacterized protein</fullName>
    </submittedName>
</protein>